<dbReference type="CDD" id="cd00130">
    <property type="entry name" value="PAS"/>
    <property type="match status" value="2"/>
</dbReference>
<dbReference type="InterPro" id="IPR035965">
    <property type="entry name" value="PAS-like_dom_sf"/>
</dbReference>
<keyword evidence="9" id="KW-1185">Reference proteome</keyword>
<dbReference type="Gene3D" id="3.30.450.20">
    <property type="entry name" value="PAS domain"/>
    <property type="match status" value="2"/>
</dbReference>
<keyword evidence="4" id="KW-0808">Transferase</keyword>
<dbReference type="PANTHER" id="PTHR43304">
    <property type="entry name" value="PHYTOCHROME-LIKE PROTEIN CPH1"/>
    <property type="match status" value="1"/>
</dbReference>
<dbReference type="Pfam" id="PF13426">
    <property type="entry name" value="PAS_9"/>
    <property type="match status" value="1"/>
</dbReference>
<dbReference type="OrthoDB" id="9124519at2"/>
<proteinExistence type="predicted"/>
<dbReference type="SUPFAM" id="SSF47384">
    <property type="entry name" value="Homodimeric domain of signal transducing histidine kinase"/>
    <property type="match status" value="1"/>
</dbReference>
<comment type="catalytic activity">
    <reaction evidence="1">
        <text>ATP + protein L-histidine = ADP + protein N-phospho-L-histidine.</text>
        <dbReference type="EC" id="2.7.13.3"/>
    </reaction>
</comment>
<evidence type="ECO:0000256" key="6">
    <source>
        <dbReference type="SAM" id="Phobius"/>
    </source>
</evidence>
<evidence type="ECO:0000256" key="1">
    <source>
        <dbReference type="ARBA" id="ARBA00000085"/>
    </source>
</evidence>
<organism evidence="8 9">
    <name type="scientific">Chitinophaga jiangningensis</name>
    <dbReference type="NCBI Taxonomy" id="1419482"/>
    <lineage>
        <taxon>Bacteria</taxon>
        <taxon>Pseudomonadati</taxon>
        <taxon>Bacteroidota</taxon>
        <taxon>Chitinophagia</taxon>
        <taxon>Chitinophagales</taxon>
        <taxon>Chitinophagaceae</taxon>
        <taxon>Chitinophaga</taxon>
    </lineage>
</organism>
<dbReference type="Pfam" id="PF08447">
    <property type="entry name" value="PAS_3"/>
    <property type="match status" value="1"/>
</dbReference>
<dbReference type="EMBL" id="FRBL01000005">
    <property type="protein sequence ID" value="SHL82204.1"/>
    <property type="molecule type" value="Genomic_DNA"/>
</dbReference>
<dbReference type="GO" id="GO:0000155">
    <property type="term" value="F:phosphorelay sensor kinase activity"/>
    <property type="evidence" value="ECO:0007669"/>
    <property type="project" value="InterPro"/>
</dbReference>
<dbReference type="EC" id="2.7.13.3" evidence="2"/>
<dbReference type="InterPro" id="IPR003661">
    <property type="entry name" value="HisK_dim/P_dom"/>
</dbReference>
<evidence type="ECO:0000313" key="8">
    <source>
        <dbReference type="EMBL" id="SHL82204.1"/>
    </source>
</evidence>
<dbReference type="InterPro" id="IPR000014">
    <property type="entry name" value="PAS"/>
</dbReference>
<keyword evidence="6" id="KW-1133">Transmembrane helix</keyword>
<feature type="transmembrane region" description="Helical" evidence="6">
    <location>
        <begin position="41"/>
        <end position="62"/>
    </location>
</feature>
<evidence type="ECO:0000256" key="3">
    <source>
        <dbReference type="ARBA" id="ARBA00022553"/>
    </source>
</evidence>
<keyword evidence="5" id="KW-0418">Kinase</keyword>
<keyword evidence="6" id="KW-0472">Membrane</keyword>
<reference evidence="8 9" key="1">
    <citation type="submission" date="2016-11" db="EMBL/GenBank/DDBJ databases">
        <authorList>
            <person name="Jaros S."/>
            <person name="Januszkiewicz K."/>
            <person name="Wedrychowicz H."/>
        </authorList>
    </citation>
    <scope>NUCLEOTIDE SEQUENCE [LARGE SCALE GENOMIC DNA]</scope>
    <source>
        <strain evidence="8 9">DSM 27406</strain>
    </source>
</reference>
<dbReference type="InterPro" id="IPR052162">
    <property type="entry name" value="Sensor_kinase/Photoreceptor"/>
</dbReference>
<dbReference type="SMART" id="SM00091">
    <property type="entry name" value="PAS"/>
    <property type="match status" value="2"/>
</dbReference>
<dbReference type="PANTHER" id="PTHR43304:SF1">
    <property type="entry name" value="PAC DOMAIN-CONTAINING PROTEIN"/>
    <property type="match status" value="1"/>
</dbReference>
<keyword evidence="6" id="KW-0812">Transmembrane</keyword>
<dbReference type="NCBIfam" id="TIGR00229">
    <property type="entry name" value="sensory_box"/>
    <property type="match status" value="1"/>
</dbReference>
<feature type="transmembrane region" description="Helical" evidence="6">
    <location>
        <begin position="7"/>
        <end position="29"/>
    </location>
</feature>
<dbReference type="AlphaFoldDB" id="A0A1M7DRS5"/>
<dbReference type="STRING" id="1419482.SAMN05444266_105110"/>
<accession>A0A1M7DRS5</accession>
<dbReference type="CDD" id="cd00082">
    <property type="entry name" value="HisKA"/>
    <property type="match status" value="1"/>
</dbReference>
<feature type="domain" description="PAS" evidence="7">
    <location>
        <begin position="69"/>
        <end position="136"/>
    </location>
</feature>
<dbReference type="InterPro" id="IPR013655">
    <property type="entry name" value="PAS_fold_3"/>
</dbReference>
<evidence type="ECO:0000259" key="7">
    <source>
        <dbReference type="SMART" id="SM00091"/>
    </source>
</evidence>
<keyword evidence="3" id="KW-0597">Phosphoprotein</keyword>
<protein>
    <recommendedName>
        <fullName evidence="2">histidine kinase</fullName>
        <ecNumber evidence="2">2.7.13.3</ecNumber>
    </recommendedName>
</protein>
<evidence type="ECO:0000256" key="4">
    <source>
        <dbReference type="ARBA" id="ARBA00022679"/>
    </source>
</evidence>
<sequence>MQKASLKIVIVCLLLIVAGINGYFLIAAQSGTLNIAVHSQYLLLCNELLLIAVITVLTVMTIRKNNHSLQYERLFFDHPIPMWIYDKNTLRFMSVNNAAISKYGYSRKEFYNLTLKDIRDKEEVPFLMRNIEERCNGVEYRGIWKHRKKNGSNFFVEIYAHSVTYRGKEARFIMAKDVDDQVRAAQRASAEGVRYELLAQATNDAVYDRNLVTGVIAWNHGLSSIFQYDNNKFTEVLQWWKNNIHPDDKQLVMNSLENTLLANKRYWSAEYRFRCADGSFKYISDRANISYEGHMAVRMIGMMQDIDQHIRQAQLLEEQNKTLKEITWINSHEIRRPVVSILSITQLFDKENKDIQLNSQLMEWLHQSTLQLDEIIHKIERKARQINDDPPTRGLS</sequence>
<feature type="domain" description="PAS" evidence="7">
    <location>
        <begin position="193"/>
        <end position="261"/>
    </location>
</feature>
<evidence type="ECO:0000313" key="9">
    <source>
        <dbReference type="Proteomes" id="UP000184420"/>
    </source>
</evidence>
<dbReference type="Proteomes" id="UP000184420">
    <property type="component" value="Unassembled WGS sequence"/>
</dbReference>
<evidence type="ECO:0000256" key="5">
    <source>
        <dbReference type="ARBA" id="ARBA00022777"/>
    </source>
</evidence>
<dbReference type="RefSeq" id="WP_083549945.1">
    <property type="nucleotide sequence ID" value="NZ_FRBL01000005.1"/>
</dbReference>
<dbReference type="SUPFAM" id="SSF55785">
    <property type="entry name" value="PYP-like sensor domain (PAS domain)"/>
    <property type="match status" value="2"/>
</dbReference>
<evidence type="ECO:0000256" key="2">
    <source>
        <dbReference type="ARBA" id="ARBA00012438"/>
    </source>
</evidence>
<gene>
    <name evidence="8" type="ORF">SAMN05444266_105110</name>
</gene>
<dbReference type="InterPro" id="IPR036097">
    <property type="entry name" value="HisK_dim/P_sf"/>
</dbReference>
<name>A0A1M7DRS5_9BACT</name>